<feature type="compositionally biased region" description="Low complexity" evidence="8">
    <location>
        <begin position="32"/>
        <end position="51"/>
    </location>
</feature>
<evidence type="ECO:0000256" key="6">
    <source>
        <dbReference type="ARBA" id="ARBA00023235"/>
    </source>
</evidence>
<organism evidence="10 11">
    <name type="scientific">Anaeramoeba ignava</name>
    <name type="common">Anaerobic marine amoeba</name>
    <dbReference type="NCBI Taxonomy" id="1746090"/>
    <lineage>
        <taxon>Eukaryota</taxon>
        <taxon>Metamonada</taxon>
        <taxon>Anaeramoebidae</taxon>
        <taxon>Anaeramoeba</taxon>
    </lineage>
</organism>
<reference evidence="10" key="1">
    <citation type="submission" date="2022-10" db="EMBL/GenBank/DDBJ databases">
        <title>Novel sulphate-reducing endosymbionts in the free-living metamonad Anaeramoeba.</title>
        <authorList>
            <person name="Jerlstrom-Hultqvist J."/>
            <person name="Cepicka I."/>
            <person name="Gallot-Lavallee L."/>
            <person name="Salas-Leiva D."/>
            <person name="Curtis B.A."/>
            <person name="Zahonova K."/>
            <person name="Pipaliya S."/>
            <person name="Dacks J."/>
            <person name="Roger A.J."/>
        </authorList>
    </citation>
    <scope>NUCLEOTIDE SEQUENCE</scope>
    <source>
        <strain evidence="10">BMAN</strain>
    </source>
</reference>
<dbReference type="GO" id="GO:0005788">
    <property type="term" value="C:endoplasmic reticulum lumen"/>
    <property type="evidence" value="ECO:0007669"/>
    <property type="project" value="UniProtKB-SubCell"/>
</dbReference>
<evidence type="ECO:0000313" key="10">
    <source>
        <dbReference type="EMBL" id="KAJ5077585.1"/>
    </source>
</evidence>
<dbReference type="GO" id="GO:0006457">
    <property type="term" value="P:protein folding"/>
    <property type="evidence" value="ECO:0007669"/>
    <property type="project" value="TreeGrafter"/>
</dbReference>
<evidence type="ECO:0000256" key="1">
    <source>
        <dbReference type="ARBA" id="ARBA00001182"/>
    </source>
</evidence>
<name>A0A9Q0LUL8_ANAIG</name>
<keyword evidence="7" id="KW-0676">Redox-active center</keyword>
<sequence>MKYFFLILILIFLIFFLQFSFCQEYANKETNQNENENQNENQNQNQNQNEQTKPQPIIALTGEDLEKFIQSYEVASIIFFSPYQKDIEKFQETIFRAAYLLQNISKVKFGVINCYEFDYYCDDYTESFPTIKTYKNGKFYQDFEQQINISELVFYFTKVDFPLIYRIESFQEMVEFQQNLTFSGIFLFDNEPDEEKPSLYIFSQKEISSMKDSGFPFGIFVFDQDENDEFFRSLKKLAKSFQSKMKFFYLQNDHLEFNYFTEFFQISKLPSFTIFSSNLLEFYRMDSEFSINSLTSFINDFFQGNLETTTKSEPILESNEEPIKKVVYSNWNEMINLNEKDIILFVYTSLNNFSESKEFDHIYQILQEFAQKIQENENLIVAKIDGLRNTILDSKINHQIPAIWLLKKNDKSNPILYQKIDLTVKSLTEFYLENVEGKSNQKKKKINRNKNQKRLKKKPKKNDQEKDEL</sequence>
<dbReference type="PANTHER" id="PTHR18929:SF132">
    <property type="entry name" value="PROTEIN DISULFIDE-ISOMERASE A3"/>
    <property type="match status" value="1"/>
</dbReference>
<dbReference type="Gene3D" id="3.40.30.10">
    <property type="entry name" value="Glutaredoxin"/>
    <property type="match status" value="3"/>
</dbReference>
<comment type="subcellular location">
    <subcellularLocation>
        <location evidence="2">Endoplasmic reticulum lumen</location>
    </subcellularLocation>
</comment>
<keyword evidence="6" id="KW-0413">Isomerase</keyword>
<keyword evidence="11" id="KW-1185">Reference proteome</keyword>
<dbReference type="GO" id="GO:0003756">
    <property type="term" value="F:protein disulfide isomerase activity"/>
    <property type="evidence" value="ECO:0007669"/>
    <property type="project" value="UniProtKB-EC"/>
</dbReference>
<feature type="chain" id="PRO_5040459652" description="protein disulfide-isomerase" evidence="9">
    <location>
        <begin position="23"/>
        <end position="469"/>
    </location>
</feature>
<comment type="caution">
    <text evidence="10">The sequence shown here is derived from an EMBL/GenBank/DDBJ whole genome shotgun (WGS) entry which is preliminary data.</text>
</comment>
<dbReference type="Proteomes" id="UP001149090">
    <property type="component" value="Unassembled WGS sequence"/>
</dbReference>
<dbReference type="OrthoDB" id="427280at2759"/>
<feature type="region of interest" description="Disordered" evidence="8">
    <location>
        <begin position="437"/>
        <end position="469"/>
    </location>
</feature>
<dbReference type="InterPro" id="IPR036249">
    <property type="entry name" value="Thioredoxin-like_sf"/>
</dbReference>
<evidence type="ECO:0000256" key="4">
    <source>
        <dbReference type="ARBA" id="ARBA00012723"/>
    </source>
</evidence>
<dbReference type="GO" id="GO:0034976">
    <property type="term" value="P:response to endoplasmic reticulum stress"/>
    <property type="evidence" value="ECO:0007669"/>
    <property type="project" value="TreeGrafter"/>
</dbReference>
<protein>
    <recommendedName>
        <fullName evidence="4">protein disulfide-isomerase</fullName>
        <ecNumber evidence="4">5.3.4.1</ecNumber>
    </recommendedName>
</protein>
<dbReference type="AlphaFoldDB" id="A0A9Q0LUL8"/>
<feature type="compositionally biased region" description="Basic residues" evidence="8">
    <location>
        <begin position="440"/>
        <end position="460"/>
    </location>
</feature>
<evidence type="ECO:0000256" key="8">
    <source>
        <dbReference type="SAM" id="MobiDB-lite"/>
    </source>
</evidence>
<dbReference type="PANTHER" id="PTHR18929">
    <property type="entry name" value="PROTEIN DISULFIDE ISOMERASE"/>
    <property type="match status" value="1"/>
</dbReference>
<accession>A0A9Q0LUL8</accession>
<evidence type="ECO:0000256" key="5">
    <source>
        <dbReference type="ARBA" id="ARBA00022824"/>
    </source>
</evidence>
<evidence type="ECO:0000256" key="3">
    <source>
        <dbReference type="ARBA" id="ARBA00006347"/>
    </source>
</evidence>
<evidence type="ECO:0000313" key="11">
    <source>
        <dbReference type="Proteomes" id="UP001149090"/>
    </source>
</evidence>
<evidence type="ECO:0000256" key="9">
    <source>
        <dbReference type="SAM" id="SignalP"/>
    </source>
</evidence>
<keyword evidence="5" id="KW-0256">Endoplasmic reticulum</keyword>
<comment type="similarity">
    <text evidence="3">Belongs to the protein disulfide isomerase family.</text>
</comment>
<feature type="region of interest" description="Disordered" evidence="8">
    <location>
        <begin position="31"/>
        <end position="52"/>
    </location>
</feature>
<evidence type="ECO:0000256" key="7">
    <source>
        <dbReference type="ARBA" id="ARBA00023284"/>
    </source>
</evidence>
<dbReference type="SUPFAM" id="SSF52833">
    <property type="entry name" value="Thioredoxin-like"/>
    <property type="match status" value="3"/>
</dbReference>
<comment type="catalytic activity">
    <reaction evidence="1">
        <text>Catalyzes the rearrangement of -S-S- bonds in proteins.</text>
        <dbReference type="EC" id="5.3.4.1"/>
    </reaction>
</comment>
<gene>
    <name evidence="10" type="ORF">M0811_05684</name>
</gene>
<evidence type="ECO:0000256" key="2">
    <source>
        <dbReference type="ARBA" id="ARBA00004319"/>
    </source>
</evidence>
<dbReference type="EMBL" id="JAPDFW010000057">
    <property type="protein sequence ID" value="KAJ5077585.1"/>
    <property type="molecule type" value="Genomic_DNA"/>
</dbReference>
<feature type="signal peptide" evidence="9">
    <location>
        <begin position="1"/>
        <end position="22"/>
    </location>
</feature>
<proteinExistence type="inferred from homology"/>
<dbReference type="EC" id="5.3.4.1" evidence="4"/>
<keyword evidence="9" id="KW-0732">Signal</keyword>